<comment type="function">
    <text evidence="2">Involved in the assembly of C/D box small nucleolar ribonucleoprotein (snoRNP) particles. Recruits the SWI/SNF complex to the core promoter of rRNA genes and enhances pre-rRNA transcription. Mediates interaction of TELO2 with the R2TP complex which is necessary for the stability of MTOR and SMG1. Positively regulates the assembly and activity of the mTORC1 complex.</text>
</comment>
<dbReference type="InterPro" id="IPR012981">
    <property type="entry name" value="PIH1_N"/>
</dbReference>
<sequence length="399" mass="43298">MGGRGSFSASQFPFASDRSLFPARRLAVTMAALTDKSLLSAELEEDGDGDGDEDEEFQRLLLQATQKIQSTMPSAPDSKPIRPQPGFCIKTHASPTEKVFVNVCRSPHIPPPPDLTPQELECLIESDSASAFRIPMSLGEPHAELDKSGNGCTAYDVVINTGFFNKLEANLLFKEFFITVALEGLAEKYSTNINHPAKVARPKRPPWSCPIPRGLSTGAVPGAGGGPDRAGGRASALPSRYLHPSSHQAREEPCPVPHGHQGLDCGDANPACARSPHAAPLKTPHFLLDRSQDPIPPGKGGICLHLRRVPAWAAGVPLPPPLKHPAMREAGWGARTSWFSLQFGKREQKHWDPKHLDHDPPLAYWEQAASTPEFLPLKFEARILLACVAVVGGRERLHL</sequence>
<dbReference type="GO" id="GO:0005737">
    <property type="term" value="C:cytoplasm"/>
    <property type="evidence" value="ECO:0007669"/>
    <property type="project" value="TreeGrafter"/>
</dbReference>
<reference evidence="5" key="2">
    <citation type="submission" date="2025-09" db="UniProtKB">
        <authorList>
            <consortium name="Ensembl"/>
        </authorList>
    </citation>
    <scope>IDENTIFICATION</scope>
</reference>
<evidence type="ECO:0000256" key="2">
    <source>
        <dbReference type="ARBA" id="ARBA00046233"/>
    </source>
</evidence>
<feature type="region of interest" description="Disordered" evidence="3">
    <location>
        <begin position="214"/>
        <end position="258"/>
    </location>
</feature>
<evidence type="ECO:0000259" key="4">
    <source>
        <dbReference type="Pfam" id="PF08190"/>
    </source>
</evidence>
<evidence type="ECO:0000313" key="5">
    <source>
        <dbReference type="Ensembl" id="ENSCPRP00005024077.1"/>
    </source>
</evidence>
<dbReference type="GeneTree" id="ENSGT00510000048192"/>
<comment type="similarity">
    <text evidence="1">Belongs to the PIH1 family.</text>
</comment>
<name>A0A7M4FI64_CROPO</name>
<dbReference type="PANTHER" id="PTHR22997:SF0">
    <property type="entry name" value="PIH1 DOMAIN-CONTAINING PROTEIN 1"/>
    <property type="match status" value="1"/>
</dbReference>
<feature type="domain" description="PIH1 N-terminal" evidence="4">
    <location>
        <begin position="73"/>
        <end position="195"/>
    </location>
</feature>
<evidence type="ECO:0000256" key="3">
    <source>
        <dbReference type="SAM" id="MobiDB-lite"/>
    </source>
</evidence>
<dbReference type="GO" id="GO:0006364">
    <property type="term" value="P:rRNA processing"/>
    <property type="evidence" value="ECO:0007669"/>
    <property type="project" value="TreeGrafter"/>
</dbReference>
<dbReference type="GO" id="GO:1990904">
    <property type="term" value="C:ribonucleoprotein complex"/>
    <property type="evidence" value="ECO:0007669"/>
    <property type="project" value="TreeGrafter"/>
</dbReference>
<keyword evidence="6" id="KW-1185">Reference proteome</keyword>
<evidence type="ECO:0000313" key="6">
    <source>
        <dbReference type="Proteomes" id="UP000594220"/>
    </source>
</evidence>
<dbReference type="PANTHER" id="PTHR22997">
    <property type="entry name" value="PIH1 DOMAIN-CONTAINING PROTEIN 1"/>
    <property type="match status" value="1"/>
</dbReference>
<gene>
    <name evidence="5" type="primary">PIH1D1</name>
</gene>
<dbReference type="Ensembl" id="ENSCPRT00005028109.1">
    <property type="protein sequence ID" value="ENSCPRP00005024077.1"/>
    <property type="gene ID" value="ENSCPRG00005016714.1"/>
</dbReference>
<reference evidence="5" key="1">
    <citation type="submission" date="2025-08" db="UniProtKB">
        <authorList>
            <consortium name="Ensembl"/>
        </authorList>
    </citation>
    <scope>IDENTIFICATION</scope>
</reference>
<proteinExistence type="inferred from homology"/>
<dbReference type="Proteomes" id="UP000594220">
    <property type="component" value="Unplaced"/>
</dbReference>
<dbReference type="GO" id="GO:0000492">
    <property type="term" value="P:box C/D snoRNP assembly"/>
    <property type="evidence" value="ECO:0007669"/>
    <property type="project" value="TreeGrafter"/>
</dbReference>
<dbReference type="AlphaFoldDB" id="A0A7M4FI64"/>
<protein>
    <submittedName>
        <fullName evidence="5">PIH1 domain containing 1</fullName>
    </submittedName>
</protein>
<accession>A0A7M4FI64</accession>
<dbReference type="Pfam" id="PF08190">
    <property type="entry name" value="PIH1"/>
    <property type="match status" value="1"/>
</dbReference>
<dbReference type="GO" id="GO:0097255">
    <property type="term" value="C:R2TP complex"/>
    <property type="evidence" value="ECO:0007669"/>
    <property type="project" value="TreeGrafter"/>
</dbReference>
<organism evidence="5 6">
    <name type="scientific">Crocodylus porosus</name>
    <name type="common">Saltwater crocodile</name>
    <name type="synonym">Estuarine crocodile</name>
    <dbReference type="NCBI Taxonomy" id="8502"/>
    <lineage>
        <taxon>Eukaryota</taxon>
        <taxon>Metazoa</taxon>
        <taxon>Chordata</taxon>
        <taxon>Craniata</taxon>
        <taxon>Vertebrata</taxon>
        <taxon>Euteleostomi</taxon>
        <taxon>Archelosauria</taxon>
        <taxon>Archosauria</taxon>
        <taxon>Crocodylia</taxon>
        <taxon>Longirostres</taxon>
        <taxon>Crocodylidae</taxon>
        <taxon>Crocodylus</taxon>
    </lineage>
</organism>
<evidence type="ECO:0000256" key="1">
    <source>
        <dbReference type="ARBA" id="ARBA00008511"/>
    </source>
</evidence>
<dbReference type="InterPro" id="IPR050734">
    <property type="entry name" value="PIH1/Kintoun_subfamily"/>
</dbReference>